<proteinExistence type="predicted"/>
<keyword evidence="1" id="KW-0547">Nucleotide-binding</keyword>
<dbReference type="EMBL" id="AP023322">
    <property type="protein sequence ID" value="BCI63227.1"/>
    <property type="molecule type" value="Genomic_DNA"/>
</dbReference>
<dbReference type="AlphaFoldDB" id="A0A7G1I0H0"/>
<dbReference type="PROSITE" id="PS50975">
    <property type="entry name" value="ATP_GRASP"/>
    <property type="match status" value="1"/>
</dbReference>
<dbReference type="InterPro" id="IPR048764">
    <property type="entry name" value="PylC_N"/>
</dbReference>
<dbReference type="GO" id="GO:0005524">
    <property type="term" value="F:ATP binding"/>
    <property type="evidence" value="ECO:0007669"/>
    <property type="project" value="UniProtKB-UniRule"/>
</dbReference>
<dbReference type="InterPro" id="IPR011761">
    <property type="entry name" value="ATP-grasp"/>
</dbReference>
<sequence length="323" mass="37349">MDMVFNVLISSVGKRVKLVRFFQEELKKITAVSKVYTTEMNPRLSPAAVISDGCFKVPRVTSNEYIDNLLEICISNNIGIIIPTIDTELLILAENKGRFEKQGIYVMVSDLSFVQACRDKRNTGIFLSEHGIRVPALRDKYGDRFPMFAKPYDGSLSKDLYIIRDKEELTPEILNHPKLIFMEYIDKNVYKEFTVDMYYGKDSKVKSIVPRERIEIRAGEINKGYTRKNYLVQFLKERLGYLPGVIGCICIQLFYRDSDDDVVGIEINPRFGGGYPLSYYAGANFPEYMIREYVLGETLDYTDTWKNNTLMLRYDSEIIVHEE</sequence>
<dbReference type="Gene3D" id="3.40.50.20">
    <property type="match status" value="1"/>
</dbReference>
<dbReference type="KEGG" id="copr:Cop2CBH44_15800"/>
<dbReference type="Proteomes" id="UP000594042">
    <property type="component" value="Chromosome"/>
</dbReference>
<accession>A0A7G1I0H0</accession>
<name>A0A7G1I0H0_9BACT</name>
<protein>
    <submittedName>
        <fullName evidence="3">Carbamoyl phosphate synthase large subunit</fullName>
    </submittedName>
</protein>
<keyword evidence="4" id="KW-1185">Reference proteome</keyword>
<evidence type="ECO:0000259" key="2">
    <source>
        <dbReference type="PROSITE" id="PS50975"/>
    </source>
</evidence>
<dbReference type="Gene3D" id="3.30.1490.20">
    <property type="entry name" value="ATP-grasp fold, A domain"/>
    <property type="match status" value="1"/>
</dbReference>
<dbReference type="Pfam" id="PF15632">
    <property type="entry name" value="ATPgrasp_Ter"/>
    <property type="match status" value="1"/>
</dbReference>
<dbReference type="Pfam" id="PF21360">
    <property type="entry name" value="PylC-like_N"/>
    <property type="match status" value="1"/>
</dbReference>
<reference evidence="4" key="1">
    <citation type="submission" date="2020-07" db="EMBL/GenBank/DDBJ databases">
        <title>Complete genome sequencing of Coprobacter sp. strain 2CBH44.</title>
        <authorList>
            <person name="Sakamoto M."/>
            <person name="Murakami T."/>
            <person name="Mori H."/>
        </authorList>
    </citation>
    <scope>NUCLEOTIDE SEQUENCE [LARGE SCALE GENOMIC DNA]</scope>
    <source>
        <strain evidence="4">2CBH44</strain>
    </source>
</reference>
<dbReference type="Gene3D" id="3.30.470.20">
    <property type="entry name" value="ATP-grasp fold, B domain"/>
    <property type="match status" value="1"/>
</dbReference>
<gene>
    <name evidence="3" type="ORF">Cop2CBH44_15800</name>
</gene>
<dbReference type="SUPFAM" id="SSF56059">
    <property type="entry name" value="Glutathione synthetase ATP-binding domain-like"/>
    <property type="match status" value="1"/>
</dbReference>
<evidence type="ECO:0000313" key="3">
    <source>
        <dbReference type="EMBL" id="BCI63227.1"/>
    </source>
</evidence>
<feature type="domain" description="ATP-grasp" evidence="2">
    <location>
        <begin position="118"/>
        <end position="294"/>
    </location>
</feature>
<keyword evidence="1" id="KW-0067">ATP-binding</keyword>
<dbReference type="InterPro" id="IPR013815">
    <property type="entry name" value="ATP_grasp_subdomain_1"/>
</dbReference>
<dbReference type="GO" id="GO:0046872">
    <property type="term" value="F:metal ion binding"/>
    <property type="evidence" value="ECO:0007669"/>
    <property type="project" value="InterPro"/>
</dbReference>
<evidence type="ECO:0000256" key="1">
    <source>
        <dbReference type="PROSITE-ProRule" id="PRU00409"/>
    </source>
</evidence>
<organism evidence="3 4">
    <name type="scientific">Coprobacter secundus subsp. similis</name>
    <dbReference type="NCBI Taxonomy" id="2751153"/>
    <lineage>
        <taxon>Bacteria</taxon>
        <taxon>Pseudomonadati</taxon>
        <taxon>Bacteroidota</taxon>
        <taxon>Bacteroidia</taxon>
        <taxon>Bacteroidales</taxon>
        <taxon>Barnesiellaceae</taxon>
        <taxon>Coprobacter</taxon>
    </lineage>
</organism>
<evidence type="ECO:0000313" key="4">
    <source>
        <dbReference type="Proteomes" id="UP000594042"/>
    </source>
</evidence>